<dbReference type="EMBL" id="CP091430">
    <property type="protein sequence ID" value="UVI33312.1"/>
    <property type="molecule type" value="Genomic_DNA"/>
</dbReference>
<dbReference type="InterPro" id="IPR036291">
    <property type="entry name" value="NAD(P)-bd_dom_sf"/>
</dbReference>
<evidence type="ECO:0000256" key="2">
    <source>
        <dbReference type="ARBA" id="ARBA00010141"/>
    </source>
</evidence>
<dbReference type="PRINTS" id="PR00732">
    <property type="entry name" value="GLHYDRLASE4"/>
</dbReference>
<keyword evidence="3" id="KW-0479">Metal-binding</keyword>
<feature type="domain" description="Glycosyl hydrolase family 4 C-terminal" evidence="10">
    <location>
        <begin position="197"/>
        <end position="426"/>
    </location>
</feature>
<organism evidence="11 12">
    <name type="scientific">Paenibacillus spongiae</name>
    <dbReference type="NCBI Taxonomy" id="2909671"/>
    <lineage>
        <taxon>Bacteria</taxon>
        <taxon>Bacillati</taxon>
        <taxon>Bacillota</taxon>
        <taxon>Bacilli</taxon>
        <taxon>Bacillales</taxon>
        <taxon>Paenibacillaceae</taxon>
        <taxon>Paenibacillus</taxon>
    </lineage>
</organism>
<evidence type="ECO:0000256" key="4">
    <source>
        <dbReference type="ARBA" id="ARBA00022801"/>
    </source>
</evidence>
<evidence type="ECO:0000259" key="10">
    <source>
        <dbReference type="Pfam" id="PF11975"/>
    </source>
</evidence>
<reference evidence="11" key="1">
    <citation type="submission" date="2022-01" db="EMBL/GenBank/DDBJ databases">
        <title>Paenibacillus spongiae sp. nov., isolated from marine sponge.</title>
        <authorList>
            <person name="Li Z."/>
            <person name="Zhang M."/>
        </authorList>
    </citation>
    <scope>NUCLEOTIDE SEQUENCE</scope>
    <source>
        <strain evidence="11">PHS-Z3</strain>
    </source>
</reference>
<comment type="similarity">
    <text evidence="2 9">Belongs to the glycosyl hydrolase 4 family.</text>
</comment>
<keyword evidence="12" id="KW-1185">Reference proteome</keyword>
<keyword evidence="6" id="KW-0464">Manganese</keyword>
<evidence type="ECO:0000256" key="3">
    <source>
        <dbReference type="ARBA" id="ARBA00022723"/>
    </source>
</evidence>
<dbReference type="InterPro" id="IPR015955">
    <property type="entry name" value="Lactate_DH/Glyco_Ohase_4_C"/>
</dbReference>
<keyword evidence="8 9" id="KW-0326">Glycosidase</keyword>
<dbReference type="Pfam" id="PF02056">
    <property type="entry name" value="Glyco_hydro_4"/>
    <property type="match status" value="1"/>
</dbReference>
<evidence type="ECO:0000313" key="11">
    <source>
        <dbReference type="EMBL" id="UVI33312.1"/>
    </source>
</evidence>
<evidence type="ECO:0000256" key="8">
    <source>
        <dbReference type="ARBA" id="ARBA00023295"/>
    </source>
</evidence>
<name>A0ABY5SKV2_9BACL</name>
<dbReference type="InterPro" id="IPR001088">
    <property type="entry name" value="Glyco_hydro_4"/>
</dbReference>
<comment type="cofactor">
    <cofactor evidence="1">
        <name>Mn(2+)</name>
        <dbReference type="ChEBI" id="CHEBI:29035"/>
    </cofactor>
</comment>
<dbReference type="SUPFAM" id="SSF51735">
    <property type="entry name" value="NAD(P)-binding Rossmann-fold domains"/>
    <property type="match status" value="1"/>
</dbReference>
<dbReference type="RefSeq" id="WP_258389366.1">
    <property type="nucleotide sequence ID" value="NZ_CP091430.1"/>
</dbReference>
<evidence type="ECO:0000256" key="6">
    <source>
        <dbReference type="ARBA" id="ARBA00023211"/>
    </source>
</evidence>
<evidence type="ECO:0000256" key="7">
    <source>
        <dbReference type="ARBA" id="ARBA00023277"/>
    </source>
</evidence>
<evidence type="ECO:0000256" key="5">
    <source>
        <dbReference type="ARBA" id="ARBA00023027"/>
    </source>
</evidence>
<keyword evidence="5 9" id="KW-0520">NAD</keyword>
<comment type="cofactor">
    <cofactor evidence="9">
        <name>NAD(+)</name>
        <dbReference type="ChEBI" id="CHEBI:57540"/>
    </cofactor>
    <text evidence="9">Binds 1 NAD(+) per subunit.</text>
</comment>
<gene>
    <name evidence="11" type="ORF">L1F29_16345</name>
</gene>
<evidence type="ECO:0000313" key="12">
    <source>
        <dbReference type="Proteomes" id="UP001057877"/>
    </source>
</evidence>
<proteinExistence type="inferred from homology"/>
<dbReference type="PANTHER" id="PTHR32092:SF6">
    <property type="entry name" value="ALPHA-GALACTOSIDASE"/>
    <property type="match status" value="1"/>
</dbReference>
<dbReference type="Pfam" id="PF11975">
    <property type="entry name" value="Glyco_hydro_4C"/>
    <property type="match status" value="1"/>
</dbReference>
<dbReference type="Proteomes" id="UP001057877">
    <property type="component" value="Chromosome"/>
</dbReference>
<dbReference type="SUPFAM" id="SSF56327">
    <property type="entry name" value="LDH C-terminal domain-like"/>
    <property type="match status" value="1"/>
</dbReference>
<accession>A0ABY5SKV2</accession>
<keyword evidence="7" id="KW-0119">Carbohydrate metabolism</keyword>
<evidence type="ECO:0000256" key="1">
    <source>
        <dbReference type="ARBA" id="ARBA00001936"/>
    </source>
</evidence>
<evidence type="ECO:0000256" key="9">
    <source>
        <dbReference type="RuleBase" id="RU361152"/>
    </source>
</evidence>
<protein>
    <recommendedName>
        <fullName evidence="10">Glycosyl hydrolase family 4 C-terminal domain-containing protein</fullName>
    </recommendedName>
</protein>
<dbReference type="Gene3D" id="3.90.1820.10">
    <property type="entry name" value="AglA-like glucosidase"/>
    <property type="match status" value="1"/>
</dbReference>
<keyword evidence="4 9" id="KW-0378">Hydrolase</keyword>
<dbReference type="InterPro" id="IPR022616">
    <property type="entry name" value="Glyco_hydro_4_C"/>
</dbReference>
<dbReference type="InterPro" id="IPR053715">
    <property type="entry name" value="GH4_Enzyme_sf"/>
</dbReference>
<sequence>MRKKLILIGAGSAMFTQGLVSDLIRYAKRNGTKWHLGLVDPDPRAFDSIHKLSAKMIAAKEADIELSFSTERADILPGADYIAATVGVGGRRAWEQDVFIPRKYGIFQPVGDTAMPGGISRAMRMVPAMVDIARDAAKLCPDAFFFNYSNPMTVICRAISKATGTRAVGLCHGVHDSERHLAAFAGLDPARLTSYAVGVNHLTFLFDIRYDGKDARPILLEKYRELKREELENQNIGSSFAEMGGMPSTIGDPFAWELFERFNAYPAPGDRHITEFFPERFPQGQYYGKVLGKDAYSFENVIEWGDSIYERMDRLGQSPDPLPAEFFANEAGEHEQLIDIIDSIEHDGRRVYSANMTNNGSVPNLPGHAVLEMPCVATARGFMPMQTTDFPDTLAQLTAKPIAIAELTVDAALQGDRRLFEEAVLLGGYLTDRVQVERMVDELIAAHIAHLPQFQ</sequence>
<dbReference type="PANTHER" id="PTHR32092">
    <property type="entry name" value="6-PHOSPHO-BETA-GLUCOSIDASE-RELATED"/>
    <property type="match status" value="1"/>
</dbReference>